<proteinExistence type="predicted"/>
<comment type="caution">
    <text evidence="1">The sequence shown here is derived from an EMBL/GenBank/DDBJ whole genome shotgun (WGS) entry which is preliminary data.</text>
</comment>
<evidence type="ECO:0000313" key="1">
    <source>
        <dbReference type="EMBL" id="KAF6198359.1"/>
    </source>
</evidence>
<evidence type="ECO:0000313" key="2">
    <source>
        <dbReference type="Proteomes" id="UP000466442"/>
    </source>
</evidence>
<reference evidence="1" key="1">
    <citation type="journal article" date="2021" name="Mol. Ecol. Resour.">
        <title>Apolygus lucorum genome provides insights into omnivorousness and mesophyll feeding.</title>
        <authorList>
            <person name="Liu Y."/>
            <person name="Liu H."/>
            <person name="Wang H."/>
            <person name="Huang T."/>
            <person name="Liu B."/>
            <person name="Yang B."/>
            <person name="Yin L."/>
            <person name="Li B."/>
            <person name="Zhang Y."/>
            <person name="Zhang S."/>
            <person name="Jiang F."/>
            <person name="Zhang X."/>
            <person name="Ren Y."/>
            <person name="Wang B."/>
            <person name="Wang S."/>
            <person name="Lu Y."/>
            <person name="Wu K."/>
            <person name="Fan W."/>
            <person name="Wang G."/>
        </authorList>
    </citation>
    <scope>NUCLEOTIDE SEQUENCE</scope>
    <source>
        <strain evidence="1">12Hb</strain>
    </source>
</reference>
<protein>
    <submittedName>
        <fullName evidence="1">Uncharacterized protein</fullName>
    </submittedName>
</protein>
<dbReference type="OrthoDB" id="6630794at2759"/>
<gene>
    <name evidence="1" type="ORF">GE061_008107</name>
</gene>
<accession>A0A8S9WQA7</accession>
<dbReference type="AlphaFoldDB" id="A0A8S9WQA7"/>
<dbReference type="Proteomes" id="UP000466442">
    <property type="component" value="Linkage Group LG16"/>
</dbReference>
<name>A0A8S9WQA7_APOLU</name>
<organism evidence="1 2">
    <name type="scientific">Apolygus lucorum</name>
    <name type="common">Small green plant bug</name>
    <name type="synonym">Lygocoris lucorum</name>
    <dbReference type="NCBI Taxonomy" id="248454"/>
    <lineage>
        <taxon>Eukaryota</taxon>
        <taxon>Metazoa</taxon>
        <taxon>Ecdysozoa</taxon>
        <taxon>Arthropoda</taxon>
        <taxon>Hexapoda</taxon>
        <taxon>Insecta</taxon>
        <taxon>Pterygota</taxon>
        <taxon>Neoptera</taxon>
        <taxon>Paraneoptera</taxon>
        <taxon>Hemiptera</taxon>
        <taxon>Heteroptera</taxon>
        <taxon>Panheteroptera</taxon>
        <taxon>Cimicomorpha</taxon>
        <taxon>Miridae</taxon>
        <taxon>Mirini</taxon>
        <taxon>Apolygus</taxon>
    </lineage>
</organism>
<keyword evidence="2" id="KW-1185">Reference proteome</keyword>
<dbReference type="EMBL" id="WIXP02000016">
    <property type="protein sequence ID" value="KAF6198359.1"/>
    <property type="molecule type" value="Genomic_DNA"/>
</dbReference>
<sequence>MFYVYGALPLFSLTSKSSLKNRRGLPSLNIIRLRCYVSHFNKIPRFVGENFTAPQIAYRSSWEAGNLQVSRRFSIPDCCPEVVLVSSPTLFYLHRAILNLANHSEEISQPVDFNPDEWATRMKKLEEIHHLVETHLLKASTDQGRRYNLRRRPEKFRIGDQVLRLSYNLSSAEDRSAAKLCHKYEGPFTVLSVSPAGTCKLQDSHGKDAGLWHPSKLKPYYTSNRWRGMCSLTSKSSLKNRRGLPSLNIIRLRCYVSHFNKIPRFVGENFTAPQIAYRSSWEAGNLQVSRRFSIPDCCPEVVLVSSPTLFYLHRAILNLANVFFKYHDDPQYQILIFVTKKGFFSVQKFFLAELYKSTIISKKHVASKNITYKNCFTS</sequence>